<evidence type="ECO:0000313" key="7">
    <source>
        <dbReference type="Proteomes" id="UP000239772"/>
    </source>
</evidence>
<dbReference type="PANTHER" id="PTHR43537">
    <property type="entry name" value="TRANSCRIPTIONAL REGULATOR, GNTR FAMILY"/>
    <property type="match status" value="1"/>
</dbReference>
<sequence length="282" mass="30699">MVPPCGSGVDRRVQDNKYYDMTLASRSSSRPFKRSLKDQVVESLGGDIVAGRLAPGALLPAEDVLLARYDVSRTVLREAVNVLAAKGLLDPRPKRGTVIRPPSDWSQLDPDILEWREANGIEFPGAEEVVLDQLMEIRRIVEPGAAALAAVRATDSDLALMRAAYEGMERATVAEAFMEADLAFHLACLSAGHNDFLLPVAHAIRSAMMTSLRVTNRDPHENRSVSLPLHRAVLDAIIARDPAAARAAMEIHLDDTEQRRARAGRVTPGGAARPSPPRRPDP</sequence>
<keyword evidence="2" id="KW-0238">DNA-binding</keyword>
<dbReference type="SUPFAM" id="SSF46785">
    <property type="entry name" value="Winged helix' DNA-binding domain"/>
    <property type="match status" value="1"/>
</dbReference>
<dbReference type="SUPFAM" id="SSF48008">
    <property type="entry name" value="GntR ligand-binding domain-like"/>
    <property type="match status" value="1"/>
</dbReference>
<dbReference type="InterPro" id="IPR011711">
    <property type="entry name" value="GntR_C"/>
</dbReference>
<gene>
    <name evidence="6" type="ORF">SLNSH_01875</name>
</gene>
<dbReference type="SMART" id="SM00345">
    <property type="entry name" value="HTH_GNTR"/>
    <property type="match status" value="1"/>
</dbReference>
<comment type="caution">
    <text evidence="6">The sequence shown here is derived from an EMBL/GenBank/DDBJ whole genome shotgun (WGS) entry which is preliminary data.</text>
</comment>
<keyword evidence="3" id="KW-0804">Transcription</keyword>
<evidence type="ECO:0000256" key="3">
    <source>
        <dbReference type="ARBA" id="ARBA00023163"/>
    </source>
</evidence>
<evidence type="ECO:0000259" key="5">
    <source>
        <dbReference type="PROSITE" id="PS50949"/>
    </source>
</evidence>
<dbReference type="EMBL" id="PVZS01000002">
    <property type="protein sequence ID" value="PSC06584.1"/>
    <property type="molecule type" value="Genomic_DNA"/>
</dbReference>
<keyword evidence="7" id="KW-1185">Reference proteome</keyword>
<dbReference type="InterPro" id="IPR008920">
    <property type="entry name" value="TF_FadR/GntR_C"/>
</dbReference>
<dbReference type="InterPro" id="IPR036390">
    <property type="entry name" value="WH_DNA-bd_sf"/>
</dbReference>
<keyword evidence="1" id="KW-0805">Transcription regulation</keyword>
<dbReference type="PANTHER" id="PTHR43537:SF44">
    <property type="entry name" value="GNTR FAMILY REGULATORY PROTEIN"/>
    <property type="match status" value="1"/>
</dbReference>
<dbReference type="Proteomes" id="UP000239772">
    <property type="component" value="Unassembled WGS sequence"/>
</dbReference>
<dbReference type="Pfam" id="PF07729">
    <property type="entry name" value="FCD"/>
    <property type="match status" value="1"/>
</dbReference>
<dbReference type="GO" id="GO:0003677">
    <property type="term" value="F:DNA binding"/>
    <property type="evidence" value="ECO:0007669"/>
    <property type="project" value="UniProtKB-KW"/>
</dbReference>
<evidence type="ECO:0000313" key="6">
    <source>
        <dbReference type="EMBL" id="PSC06584.1"/>
    </source>
</evidence>
<dbReference type="SMART" id="SM00895">
    <property type="entry name" value="FCD"/>
    <property type="match status" value="1"/>
</dbReference>
<dbReference type="PROSITE" id="PS50949">
    <property type="entry name" value="HTH_GNTR"/>
    <property type="match status" value="1"/>
</dbReference>
<dbReference type="PRINTS" id="PR00035">
    <property type="entry name" value="HTHGNTR"/>
</dbReference>
<dbReference type="Gene3D" id="1.20.120.530">
    <property type="entry name" value="GntR ligand-binding domain-like"/>
    <property type="match status" value="1"/>
</dbReference>
<dbReference type="Pfam" id="PF00392">
    <property type="entry name" value="GntR"/>
    <property type="match status" value="1"/>
</dbReference>
<evidence type="ECO:0000256" key="2">
    <source>
        <dbReference type="ARBA" id="ARBA00023125"/>
    </source>
</evidence>
<evidence type="ECO:0000256" key="1">
    <source>
        <dbReference type="ARBA" id="ARBA00023015"/>
    </source>
</evidence>
<dbReference type="Gene3D" id="1.10.10.10">
    <property type="entry name" value="Winged helix-like DNA-binding domain superfamily/Winged helix DNA-binding domain"/>
    <property type="match status" value="1"/>
</dbReference>
<dbReference type="AlphaFoldDB" id="A0A2T1HY94"/>
<organism evidence="6 7">
    <name type="scientific">Alsobacter soli</name>
    <dbReference type="NCBI Taxonomy" id="2109933"/>
    <lineage>
        <taxon>Bacteria</taxon>
        <taxon>Pseudomonadati</taxon>
        <taxon>Pseudomonadota</taxon>
        <taxon>Alphaproteobacteria</taxon>
        <taxon>Hyphomicrobiales</taxon>
        <taxon>Alsobacteraceae</taxon>
        <taxon>Alsobacter</taxon>
    </lineage>
</organism>
<dbReference type="InterPro" id="IPR036388">
    <property type="entry name" value="WH-like_DNA-bd_sf"/>
</dbReference>
<evidence type="ECO:0000256" key="4">
    <source>
        <dbReference type="SAM" id="MobiDB-lite"/>
    </source>
</evidence>
<reference evidence="7" key="1">
    <citation type="submission" date="2018-03" db="EMBL/GenBank/DDBJ databases">
        <authorList>
            <person name="Sun L."/>
            <person name="Liu H."/>
            <person name="Chen W."/>
            <person name="Huang K."/>
            <person name="Liu W."/>
            <person name="Gao X."/>
        </authorList>
    </citation>
    <scope>NUCLEOTIDE SEQUENCE [LARGE SCALE GENOMIC DNA]</scope>
    <source>
        <strain evidence="7">SH9</strain>
    </source>
</reference>
<dbReference type="InterPro" id="IPR000524">
    <property type="entry name" value="Tscrpt_reg_HTH_GntR"/>
</dbReference>
<dbReference type="CDD" id="cd07377">
    <property type="entry name" value="WHTH_GntR"/>
    <property type="match status" value="1"/>
</dbReference>
<protein>
    <submittedName>
        <fullName evidence="6">FadR family transcriptional regulator</fullName>
    </submittedName>
</protein>
<dbReference type="GO" id="GO:0003700">
    <property type="term" value="F:DNA-binding transcription factor activity"/>
    <property type="evidence" value="ECO:0007669"/>
    <property type="project" value="InterPro"/>
</dbReference>
<feature type="region of interest" description="Disordered" evidence="4">
    <location>
        <begin position="252"/>
        <end position="282"/>
    </location>
</feature>
<accession>A0A2T1HY94</accession>
<feature type="domain" description="HTH gntR-type" evidence="5">
    <location>
        <begin position="34"/>
        <end position="102"/>
    </location>
</feature>
<name>A0A2T1HY94_9HYPH</name>
<proteinExistence type="predicted"/>